<dbReference type="AlphaFoldDB" id="A0AAE4MCJ1"/>
<evidence type="ECO:0000313" key="3">
    <source>
        <dbReference type="Proteomes" id="UP001273136"/>
    </source>
</evidence>
<feature type="domain" description="CpXC" evidence="1">
    <location>
        <begin position="8"/>
        <end position="127"/>
    </location>
</feature>
<proteinExistence type="predicted"/>
<gene>
    <name evidence="2" type="ORF">McpAg1_16290</name>
</gene>
<keyword evidence="3" id="KW-1185">Reference proteome</keyword>
<dbReference type="EMBL" id="JAWDKA010000009">
    <property type="protein sequence ID" value="MDV0442390.1"/>
    <property type="molecule type" value="Genomic_DNA"/>
</dbReference>
<reference evidence="2" key="1">
    <citation type="submission" date="2023-06" db="EMBL/GenBank/DDBJ databases">
        <title>Genome sequence of Methancorpusculaceae sp. Ag1.</title>
        <authorList>
            <person name="Protasov E."/>
            <person name="Platt K."/>
            <person name="Poehlein A."/>
            <person name="Daniel R."/>
            <person name="Brune A."/>
        </authorList>
    </citation>
    <scope>NUCLEOTIDE SEQUENCE</scope>
    <source>
        <strain evidence="2">Ag1</strain>
    </source>
</reference>
<organism evidence="2 3">
    <name type="scientific">Methanorbis furvi</name>
    <dbReference type="NCBI Taxonomy" id="3028299"/>
    <lineage>
        <taxon>Archaea</taxon>
        <taxon>Methanobacteriati</taxon>
        <taxon>Methanobacteriota</taxon>
        <taxon>Stenosarchaea group</taxon>
        <taxon>Methanomicrobia</taxon>
        <taxon>Methanomicrobiales</taxon>
        <taxon>Methanocorpusculaceae</taxon>
        <taxon>Methanorbis</taxon>
    </lineage>
</organism>
<dbReference type="Proteomes" id="UP001273136">
    <property type="component" value="Unassembled WGS sequence"/>
</dbReference>
<evidence type="ECO:0000313" key="2">
    <source>
        <dbReference type="EMBL" id="MDV0442390.1"/>
    </source>
</evidence>
<name>A0AAE4MCJ1_9EURY</name>
<dbReference type="Pfam" id="PF14353">
    <property type="entry name" value="CpXC"/>
    <property type="match status" value="1"/>
</dbReference>
<comment type="caution">
    <text evidence="2">The sequence shown here is derived from an EMBL/GenBank/DDBJ whole genome shotgun (WGS) entry which is preliminary data.</text>
</comment>
<sequence>MKPVVKTITCPKCGSKQDFTMYPSINASSDPGLAEKYTEGSLTMLSCNECGFSGKVEYPMLYHDLDRKYSVFFAPDTEDREVKLPNVLPAHLLPEMQLRLTHSSDDLREKTFIFRDHLDDRIVETMKDSILREMAARHEEMLPDKLYYAEDLFECAGRSLIFVPRKGDEFLEPIKVPFDTYEKIKMLMHGIWDRPVLGYSVVDSIWVQSAAPKERS</sequence>
<evidence type="ECO:0000259" key="1">
    <source>
        <dbReference type="Pfam" id="PF14353"/>
    </source>
</evidence>
<accession>A0AAE4MCJ1</accession>
<dbReference type="InterPro" id="IPR025682">
    <property type="entry name" value="CpXC_dom"/>
</dbReference>
<dbReference type="RefSeq" id="WP_338094810.1">
    <property type="nucleotide sequence ID" value="NZ_JAWDKA010000009.1"/>
</dbReference>
<protein>
    <recommendedName>
        <fullName evidence="1">CpXC domain-containing protein</fullName>
    </recommendedName>
</protein>